<keyword evidence="1" id="KW-0732">Signal</keyword>
<protein>
    <submittedName>
        <fullName evidence="2">Putative secreted peptide</fullName>
    </submittedName>
</protein>
<evidence type="ECO:0000256" key="1">
    <source>
        <dbReference type="SAM" id="SignalP"/>
    </source>
</evidence>
<dbReference type="EMBL" id="GGFM01012428">
    <property type="protein sequence ID" value="MBW33179.1"/>
    <property type="molecule type" value="Transcribed_RNA"/>
</dbReference>
<feature type="signal peptide" evidence="1">
    <location>
        <begin position="1"/>
        <end position="18"/>
    </location>
</feature>
<dbReference type="AlphaFoldDB" id="A0A2M3ZXE6"/>
<reference evidence="2" key="1">
    <citation type="submission" date="2018-01" db="EMBL/GenBank/DDBJ databases">
        <title>An insight into the sialome of Amazonian anophelines.</title>
        <authorList>
            <person name="Ribeiro J.M."/>
            <person name="Scarpassa V."/>
            <person name="Calvo E."/>
        </authorList>
    </citation>
    <scope>NUCLEOTIDE SEQUENCE</scope>
    <source>
        <tissue evidence="2">Salivary glands</tissue>
    </source>
</reference>
<sequence length="77" mass="8702">MVCFKWGIFLLIFSPSFAPFSWNELFAEYFKFVNEPPGLGRSRCLKRVQGGKYKTYLSPSQAVGNLSNGWGVASLFI</sequence>
<accession>A0A2M3ZXE6</accession>
<feature type="chain" id="PRO_5014992684" evidence="1">
    <location>
        <begin position="19"/>
        <end position="77"/>
    </location>
</feature>
<name>A0A2M3ZXE6_9DIPT</name>
<proteinExistence type="predicted"/>
<evidence type="ECO:0000313" key="2">
    <source>
        <dbReference type="EMBL" id="MBW33179.1"/>
    </source>
</evidence>
<organism evidence="2">
    <name type="scientific">Anopheles braziliensis</name>
    <dbReference type="NCBI Taxonomy" id="58242"/>
    <lineage>
        <taxon>Eukaryota</taxon>
        <taxon>Metazoa</taxon>
        <taxon>Ecdysozoa</taxon>
        <taxon>Arthropoda</taxon>
        <taxon>Hexapoda</taxon>
        <taxon>Insecta</taxon>
        <taxon>Pterygota</taxon>
        <taxon>Neoptera</taxon>
        <taxon>Endopterygota</taxon>
        <taxon>Diptera</taxon>
        <taxon>Nematocera</taxon>
        <taxon>Culicoidea</taxon>
        <taxon>Culicidae</taxon>
        <taxon>Anophelinae</taxon>
        <taxon>Anopheles</taxon>
    </lineage>
</organism>